<dbReference type="PIRSF" id="PIRSF006170">
    <property type="entry name" value="YfgM"/>
    <property type="match status" value="1"/>
</dbReference>
<feature type="domain" description="Ancillary SecYEG translocon subunit/Cell division coordinator CpoB TPR" evidence="10">
    <location>
        <begin position="14"/>
        <end position="212"/>
    </location>
</feature>
<feature type="transmembrane region" description="Helical" evidence="9">
    <location>
        <begin position="20"/>
        <end position="38"/>
    </location>
</feature>
<dbReference type="InterPro" id="IPR026039">
    <property type="entry name" value="YfgM"/>
</dbReference>
<dbReference type="PATRIC" id="fig|28092.6.peg.5392"/>
<dbReference type="STRING" id="28092.WM40_22925"/>
<dbReference type="GO" id="GO:0005886">
    <property type="term" value="C:plasma membrane"/>
    <property type="evidence" value="ECO:0007669"/>
    <property type="project" value="UniProtKB-SubCell"/>
</dbReference>
<evidence type="ECO:0000256" key="1">
    <source>
        <dbReference type="ARBA" id="ARBA00004401"/>
    </source>
</evidence>
<keyword evidence="3 9" id="KW-0812">Transmembrane</keyword>
<reference evidence="11 12" key="1">
    <citation type="submission" date="2015-03" db="EMBL/GenBank/DDBJ databases">
        <title>Draft Genome Sequence of Burkholderia andropogonis type strain ICMP2807, isolated from Sorghum bicolor.</title>
        <authorList>
            <person name="Lopes-Santos L."/>
            <person name="Castro D.B."/>
            <person name="Ottoboni L.M."/>
            <person name="Park D."/>
            <person name="Weirc B.S."/>
            <person name="Destefano S.A."/>
        </authorList>
    </citation>
    <scope>NUCLEOTIDE SEQUENCE [LARGE SCALE GENOMIC DNA]</scope>
    <source>
        <strain evidence="11 12">ICMP2807</strain>
    </source>
</reference>
<dbReference type="EMBL" id="LAQU01000041">
    <property type="protein sequence ID" value="KKB61466.1"/>
    <property type="molecule type" value="Genomic_DNA"/>
</dbReference>
<evidence type="ECO:0000256" key="3">
    <source>
        <dbReference type="ARBA" id="ARBA00022692"/>
    </source>
</evidence>
<organism evidence="11 12">
    <name type="scientific">Robbsia andropogonis</name>
    <dbReference type="NCBI Taxonomy" id="28092"/>
    <lineage>
        <taxon>Bacteria</taxon>
        <taxon>Pseudomonadati</taxon>
        <taxon>Pseudomonadota</taxon>
        <taxon>Betaproteobacteria</taxon>
        <taxon>Burkholderiales</taxon>
        <taxon>Burkholderiaceae</taxon>
        <taxon>Robbsia</taxon>
    </lineage>
</organism>
<dbReference type="OrthoDB" id="8521102at2"/>
<dbReference type="InterPro" id="IPR018704">
    <property type="entry name" value="SecYEG/CpoB_TPR"/>
</dbReference>
<proteinExistence type="inferred from homology"/>
<protein>
    <recommendedName>
        <fullName evidence="8">Ancillary SecYEG translocon subunit</fullName>
    </recommendedName>
</protein>
<evidence type="ECO:0000256" key="2">
    <source>
        <dbReference type="ARBA" id="ARBA00022475"/>
    </source>
</evidence>
<evidence type="ECO:0000256" key="9">
    <source>
        <dbReference type="SAM" id="Phobius"/>
    </source>
</evidence>
<sequence length="213" mass="23430">MSYHDEQETLDNLKAWWARWGNALTWVVLAVLVVLAAWSGWHYWQRRQTTEAAALYEQFQQAVSANQGAGDVPRVRRITSDMTSSFGRTPYARMTALGAAAVLYRAKDMDGAKAELQWVIDHGGDSSYQQIARIRLAGVLLDQKAYDAGLALLSGKDDDGFGALRADRRGDLLAAAGKRDDARVAYRDALKQLASDDASSRQIVQLKLDALGG</sequence>
<dbReference type="Gene3D" id="1.25.40.10">
    <property type="entry name" value="Tetratricopeptide repeat domain"/>
    <property type="match status" value="1"/>
</dbReference>
<evidence type="ECO:0000259" key="10">
    <source>
        <dbReference type="Pfam" id="PF09976"/>
    </source>
</evidence>
<dbReference type="AlphaFoldDB" id="A0A0F5JUE7"/>
<dbReference type="RefSeq" id="WP_046154102.1">
    <property type="nucleotide sequence ID" value="NZ_CADFGU010000002.1"/>
</dbReference>
<accession>A0A0F5JUE7</accession>
<dbReference type="PANTHER" id="PTHR38035:SF1">
    <property type="entry name" value="ANCILLARY SECYEG TRANSLOCON SUBUNIT"/>
    <property type="match status" value="1"/>
</dbReference>
<evidence type="ECO:0000256" key="8">
    <source>
        <dbReference type="ARBA" id="ARBA00024235"/>
    </source>
</evidence>
<keyword evidence="2" id="KW-1003">Cell membrane</keyword>
<keyword evidence="6" id="KW-0143">Chaperone</keyword>
<evidence type="ECO:0000313" key="12">
    <source>
        <dbReference type="Proteomes" id="UP000033618"/>
    </source>
</evidence>
<evidence type="ECO:0000313" key="11">
    <source>
        <dbReference type="EMBL" id="KKB61466.1"/>
    </source>
</evidence>
<comment type="similarity">
    <text evidence="7">Belongs to the YfgM family.</text>
</comment>
<dbReference type="Proteomes" id="UP000033618">
    <property type="component" value="Unassembled WGS sequence"/>
</dbReference>
<name>A0A0F5JUE7_9BURK</name>
<keyword evidence="12" id="KW-1185">Reference proteome</keyword>
<dbReference type="PANTHER" id="PTHR38035">
    <property type="entry name" value="UPF0070 PROTEIN YFGM"/>
    <property type="match status" value="1"/>
</dbReference>
<comment type="subcellular location">
    <subcellularLocation>
        <location evidence="1">Cell membrane</location>
        <topology evidence="1">Single-pass type II membrane protein</topology>
    </subcellularLocation>
</comment>
<dbReference type="SUPFAM" id="SSF48452">
    <property type="entry name" value="TPR-like"/>
    <property type="match status" value="1"/>
</dbReference>
<dbReference type="InterPro" id="IPR011990">
    <property type="entry name" value="TPR-like_helical_dom_sf"/>
</dbReference>
<evidence type="ECO:0000256" key="7">
    <source>
        <dbReference type="ARBA" id="ARBA00024197"/>
    </source>
</evidence>
<evidence type="ECO:0000256" key="5">
    <source>
        <dbReference type="ARBA" id="ARBA00023136"/>
    </source>
</evidence>
<dbReference type="Pfam" id="PF09976">
    <property type="entry name" value="TPR_21"/>
    <property type="match status" value="1"/>
</dbReference>
<evidence type="ECO:0000256" key="4">
    <source>
        <dbReference type="ARBA" id="ARBA00022989"/>
    </source>
</evidence>
<dbReference type="GO" id="GO:0044877">
    <property type="term" value="F:protein-containing complex binding"/>
    <property type="evidence" value="ECO:0007669"/>
    <property type="project" value="InterPro"/>
</dbReference>
<gene>
    <name evidence="11" type="ORF">WM40_22925</name>
</gene>
<keyword evidence="4 9" id="KW-1133">Transmembrane helix</keyword>
<comment type="caution">
    <text evidence="11">The sequence shown here is derived from an EMBL/GenBank/DDBJ whole genome shotgun (WGS) entry which is preliminary data.</text>
</comment>
<evidence type="ECO:0000256" key="6">
    <source>
        <dbReference type="ARBA" id="ARBA00023186"/>
    </source>
</evidence>
<keyword evidence="5 9" id="KW-0472">Membrane</keyword>